<dbReference type="Gene3D" id="3.30.70.920">
    <property type="match status" value="2"/>
</dbReference>
<dbReference type="Proteomes" id="UP001501005">
    <property type="component" value="Unassembled WGS sequence"/>
</dbReference>
<dbReference type="Gene3D" id="1.10.10.10">
    <property type="entry name" value="Winged helix-like DNA-binding domain superfamily/Winged helix DNA-binding domain"/>
    <property type="match status" value="2"/>
</dbReference>
<sequence length="354" mass="38721">MRTSTFDELDLAIVDAVRCAPRASWRELAPVLGVDAATISRRWSRMREEGVAWVTAHPAGSATPACALVEIVCLPGRSGEVADVLAADVQAATVKVTAGARDLLVLAQAPDLYRLSAYLLERVGRVPGITRVRSHLVTGSALDASRWREGALSPEQRRRLGAEAEAEARTGRGAVLEAPDHRIVRALADDGRMPLRRIAERVGLGPVAVRRRLTRLQKTGLITFRCDISRLLSGRPVAAVLFGSLQAHDMDSVQGRIRRFSGVRSCSLVAGPHNVVVDALLHTTEEAHDLERSMSRELPSLRFQDRSVVLYTKKLLGRVLDEEGRSVRAVPLVADDLPEHQEALHERRRAAALQ</sequence>
<keyword evidence="2" id="KW-0238">DNA-binding</keyword>
<dbReference type="InterPro" id="IPR000485">
    <property type="entry name" value="AsnC-type_HTH_dom"/>
</dbReference>
<feature type="domain" description="HTH asnC-type" evidence="4">
    <location>
        <begin position="176"/>
        <end position="236"/>
    </location>
</feature>
<keyword evidence="6" id="KW-1185">Reference proteome</keyword>
<dbReference type="PRINTS" id="PR00033">
    <property type="entry name" value="HTHASNC"/>
</dbReference>
<protein>
    <submittedName>
        <fullName evidence="5">AsnC family transcriptional regulator</fullName>
    </submittedName>
</protein>
<dbReference type="InterPro" id="IPR036390">
    <property type="entry name" value="WH_DNA-bd_sf"/>
</dbReference>
<dbReference type="EMBL" id="BAAAHG010000042">
    <property type="protein sequence ID" value="GAA0923526.1"/>
    <property type="molecule type" value="Genomic_DNA"/>
</dbReference>
<evidence type="ECO:0000256" key="3">
    <source>
        <dbReference type="ARBA" id="ARBA00023163"/>
    </source>
</evidence>
<dbReference type="Pfam" id="PF13404">
    <property type="entry name" value="HTH_AsnC-type"/>
    <property type="match status" value="2"/>
</dbReference>
<dbReference type="InterPro" id="IPR036388">
    <property type="entry name" value="WH-like_DNA-bd_sf"/>
</dbReference>
<accession>A0ABN1P6U1</accession>
<dbReference type="SUPFAM" id="SSF46785">
    <property type="entry name" value="Winged helix' DNA-binding domain"/>
    <property type="match status" value="2"/>
</dbReference>
<dbReference type="PROSITE" id="PS50956">
    <property type="entry name" value="HTH_ASNC_2"/>
    <property type="match status" value="1"/>
</dbReference>
<evidence type="ECO:0000256" key="1">
    <source>
        <dbReference type="ARBA" id="ARBA00023015"/>
    </source>
</evidence>
<keyword evidence="1" id="KW-0805">Transcription regulation</keyword>
<organism evidence="5 6">
    <name type="scientific">Streptomyces thermoalcalitolerans</name>
    <dbReference type="NCBI Taxonomy" id="65605"/>
    <lineage>
        <taxon>Bacteria</taxon>
        <taxon>Bacillati</taxon>
        <taxon>Actinomycetota</taxon>
        <taxon>Actinomycetes</taxon>
        <taxon>Kitasatosporales</taxon>
        <taxon>Streptomycetaceae</taxon>
        <taxon>Streptomyces</taxon>
    </lineage>
</organism>
<gene>
    <name evidence="5" type="ORF">GCM10009549_43870</name>
</gene>
<dbReference type="SUPFAM" id="SSF54909">
    <property type="entry name" value="Dimeric alpha+beta barrel"/>
    <property type="match status" value="1"/>
</dbReference>
<comment type="caution">
    <text evidence="5">The sequence shown here is derived from an EMBL/GenBank/DDBJ whole genome shotgun (WGS) entry which is preliminary data.</text>
</comment>
<dbReference type="PANTHER" id="PTHR30154:SF34">
    <property type="entry name" value="TRANSCRIPTIONAL REGULATOR AZLB"/>
    <property type="match status" value="1"/>
</dbReference>
<reference evidence="5 6" key="1">
    <citation type="journal article" date="2019" name="Int. J. Syst. Evol. Microbiol.">
        <title>The Global Catalogue of Microorganisms (GCM) 10K type strain sequencing project: providing services to taxonomists for standard genome sequencing and annotation.</title>
        <authorList>
            <consortium name="The Broad Institute Genomics Platform"/>
            <consortium name="The Broad Institute Genome Sequencing Center for Infectious Disease"/>
            <person name="Wu L."/>
            <person name="Ma J."/>
        </authorList>
    </citation>
    <scope>NUCLEOTIDE SEQUENCE [LARGE SCALE GENOMIC DNA]</scope>
    <source>
        <strain evidence="5 6">JCM 10673</strain>
    </source>
</reference>
<evidence type="ECO:0000259" key="4">
    <source>
        <dbReference type="PROSITE" id="PS50956"/>
    </source>
</evidence>
<dbReference type="InterPro" id="IPR011008">
    <property type="entry name" value="Dimeric_a/b-barrel"/>
</dbReference>
<evidence type="ECO:0000313" key="5">
    <source>
        <dbReference type="EMBL" id="GAA0923526.1"/>
    </source>
</evidence>
<proteinExistence type="predicted"/>
<dbReference type="RefSeq" id="WP_344052408.1">
    <property type="nucleotide sequence ID" value="NZ_BAAAHG010000042.1"/>
</dbReference>
<name>A0ABN1P6U1_9ACTN</name>
<evidence type="ECO:0000256" key="2">
    <source>
        <dbReference type="ARBA" id="ARBA00023125"/>
    </source>
</evidence>
<dbReference type="PANTHER" id="PTHR30154">
    <property type="entry name" value="LEUCINE-RESPONSIVE REGULATORY PROTEIN"/>
    <property type="match status" value="1"/>
</dbReference>
<dbReference type="SMART" id="SM00344">
    <property type="entry name" value="HTH_ASNC"/>
    <property type="match status" value="1"/>
</dbReference>
<keyword evidence="3" id="KW-0804">Transcription</keyword>
<dbReference type="InterPro" id="IPR019888">
    <property type="entry name" value="Tscrpt_reg_AsnC-like"/>
</dbReference>
<evidence type="ECO:0000313" key="6">
    <source>
        <dbReference type="Proteomes" id="UP001501005"/>
    </source>
</evidence>